<evidence type="ECO:0000313" key="2">
    <source>
        <dbReference type="Proteomes" id="UP001497472"/>
    </source>
</evidence>
<reference evidence="1 2" key="1">
    <citation type="submission" date="2023-11" db="EMBL/GenBank/DDBJ databases">
        <authorList>
            <person name="Okamura Y."/>
        </authorList>
    </citation>
    <scope>NUCLEOTIDE SEQUENCE [LARGE SCALE GENOMIC DNA]</scope>
</reference>
<keyword evidence="2" id="KW-1185">Reference proteome</keyword>
<evidence type="ECO:0000313" key="1">
    <source>
        <dbReference type="EMBL" id="CAK1543310.1"/>
    </source>
</evidence>
<dbReference type="Proteomes" id="UP001497472">
    <property type="component" value="Unassembled WGS sequence"/>
</dbReference>
<gene>
    <name evidence="1" type="ORF">LNINA_LOCUS3130</name>
</gene>
<accession>A0AAV1J5Q4</accession>
<dbReference type="AlphaFoldDB" id="A0AAV1J5Q4"/>
<organism evidence="1 2">
    <name type="scientific">Leptosia nina</name>
    <dbReference type="NCBI Taxonomy" id="320188"/>
    <lineage>
        <taxon>Eukaryota</taxon>
        <taxon>Metazoa</taxon>
        <taxon>Ecdysozoa</taxon>
        <taxon>Arthropoda</taxon>
        <taxon>Hexapoda</taxon>
        <taxon>Insecta</taxon>
        <taxon>Pterygota</taxon>
        <taxon>Neoptera</taxon>
        <taxon>Endopterygota</taxon>
        <taxon>Lepidoptera</taxon>
        <taxon>Glossata</taxon>
        <taxon>Ditrysia</taxon>
        <taxon>Papilionoidea</taxon>
        <taxon>Pieridae</taxon>
        <taxon>Pierinae</taxon>
        <taxon>Leptosia</taxon>
    </lineage>
</organism>
<comment type="caution">
    <text evidence="1">The sequence shown here is derived from an EMBL/GenBank/DDBJ whole genome shotgun (WGS) entry which is preliminary data.</text>
</comment>
<dbReference type="EMBL" id="CAVLEF010000004">
    <property type="protein sequence ID" value="CAK1543310.1"/>
    <property type="molecule type" value="Genomic_DNA"/>
</dbReference>
<proteinExistence type="predicted"/>
<sequence>MKRTTNANDNRTATVRCDVPTASGLRPSACNNETPLEARNAVSLLKNLNSPPSLYGARRFGTEVRNRCASY</sequence>
<name>A0AAV1J5Q4_9NEOP</name>
<protein>
    <submittedName>
        <fullName evidence="1">Uncharacterized protein</fullName>
    </submittedName>
</protein>